<evidence type="ECO:0000256" key="9">
    <source>
        <dbReference type="ARBA" id="ARBA00023014"/>
    </source>
</evidence>
<protein>
    <recommendedName>
        <fullName evidence="4">Cysteine desulfurase</fullName>
    </recommendedName>
</protein>
<name>A0A251ZU10_9PROT</name>
<evidence type="ECO:0000256" key="8">
    <source>
        <dbReference type="ARBA" id="ARBA00023004"/>
    </source>
</evidence>
<evidence type="ECO:0000256" key="7">
    <source>
        <dbReference type="ARBA" id="ARBA00022898"/>
    </source>
</evidence>
<dbReference type="Proteomes" id="UP000194946">
    <property type="component" value="Unassembled WGS sequence"/>
</dbReference>
<keyword evidence="6" id="KW-0479">Metal-binding</keyword>
<dbReference type="PANTHER" id="PTHR11601:SF34">
    <property type="entry name" value="CYSTEINE DESULFURASE"/>
    <property type="match status" value="1"/>
</dbReference>
<evidence type="ECO:0000256" key="10">
    <source>
        <dbReference type="ARBA" id="ARBA00050776"/>
    </source>
</evidence>
<dbReference type="InterPro" id="IPR015424">
    <property type="entry name" value="PyrdxlP-dep_Trfase"/>
</dbReference>
<dbReference type="Pfam" id="PF00266">
    <property type="entry name" value="Aminotran_5"/>
    <property type="match status" value="1"/>
</dbReference>
<dbReference type="AlphaFoldDB" id="A0A251ZU10"/>
<evidence type="ECO:0000256" key="5">
    <source>
        <dbReference type="ARBA" id="ARBA00022679"/>
    </source>
</evidence>
<organism evidence="12 13">
    <name type="scientific">Commensalibacter intestini</name>
    <dbReference type="NCBI Taxonomy" id="479936"/>
    <lineage>
        <taxon>Bacteria</taxon>
        <taxon>Pseudomonadati</taxon>
        <taxon>Pseudomonadota</taxon>
        <taxon>Alphaproteobacteria</taxon>
        <taxon>Acetobacterales</taxon>
        <taxon>Acetobacteraceae</taxon>
    </lineage>
</organism>
<dbReference type="Gene3D" id="1.10.260.50">
    <property type="match status" value="1"/>
</dbReference>
<dbReference type="InterPro" id="IPR000192">
    <property type="entry name" value="Aminotrans_V_dom"/>
</dbReference>
<evidence type="ECO:0000259" key="11">
    <source>
        <dbReference type="Pfam" id="PF00266"/>
    </source>
</evidence>
<sequence length="365" mass="38963">MNKPVYLDANASEPVRDSVISEMMKALQVTGNPSSVHAMGRRCYHMIEDARELIADHFGGDVQNCIFTSGGTEADILAIYGQKQGRSLWVGATEHPAISQIDLPKTVLPVTQEGIIDLEILEQKLKQEEMPPLVCLMLANSETGVLHPIEQAAKLCHEYGALLHVDAVQAAGRMPIHLGKLGADSLAISAHKMGGPKGVGALLLAAGNIRGAKPLDPVFVGGGQEQGRRGGTQALPVIVGMAEAVRVSYWQDRIPILAMRNTIETEAKKKGAIICGESAERLDNTSCIAFEGVAAQKQLMALDMAGFCVSTGSACSSGKVGKSPVLSAMGLEHLAGYSIRVSLPWNITIQEVDRFIEAYCRVIQS</sequence>
<keyword evidence="8" id="KW-0408">Iron</keyword>
<dbReference type="RefSeq" id="WP_008853396.1">
    <property type="nucleotide sequence ID" value="NZ_JOPB01000007.1"/>
</dbReference>
<dbReference type="InterPro" id="IPR015422">
    <property type="entry name" value="PyrdxlP-dep_Trfase_small"/>
</dbReference>
<evidence type="ECO:0000256" key="1">
    <source>
        <dbReference type="ARBA" id="ARBA00001933"/>
    </source>
</evidence>
<dbReference type="InterPro" id="IPR016454">
    <property type="entry name" value="Cysteine_dSase"/>
</dbReference>
<dbReference type="PANTHER" id="PTHR11601">
    <property type="entry name" value="CYSTEINE DESULFURYLASE FAMILY MEMBER"/>
    <property type="match status" value="1"/>
</dbReference>
<keyword evidence="7" id="KW-0663">Pyridoxal phosphate</keyword>
<feature type="domain" description="Aminotransferase class V" evidence="11">
    <location>
        <begin position="5"/>
        <end position="355"/>
    </location>
</feature>
<keyword evidence="9" id="KW-0411">Iron-sulfur</keyword>
<dbReference type="InterPro" id="IPR015421">
    <property type="entry name" value="PyrdxlP-dep_Trfase_major"/>
</dbReference>
<dbReference type="PIRSF" id="PIRSF005572">
    <property type="entry name" value="NifS"/>
    <property type="match status" value="1"/>
</dbReference>
<keyword evidence="5" id="KW-0808">Transferase</keyword>
<keyword evidence="13" id="KW-1185">Reference proteome</keyword>
<dbReference type="GO" id="GO:0046872">
    <property type="term" value="F:metal ion binding"/>
    <property type="evidence" value="ECO:0007669"/>
    <property type="project" value="UniProtKB-KW"/>
</dbReference>
<evidence type="ECO:0000313" key="12">
    <source>
        <dbReference type="EMBL" id="OUI78141.1"/>
    </source>
</evidence>
<dbReference type="SUPFAM" id="SSF53383">
    <property type="entry name" value="PLP-dependent transferases"/>
    <property type="match status" value="1"/>
</dbReference>
<accession>A0A251ZU10</accession>
<comment type="caution">
    <text evidence="12">The sequence shown here is derived from an EMBL/GenBank/DDBJ whole genome shotgun (WGS) entry which is preliminary data.</text>
</comment>
<comment type="function">
    <text evidence="2">Catalyzes the removal of elemental sulfur atoms from cysteine to produce alanine. Seems to participate in the biosynthesis of the nitrogenase metalloclusters by providing the inorganic sulfur required for the Fe-S core formation.</text>
</comment>
<comment type="similarity">
    <text evidence="3">Belongs to the class-V pyridoxal-phosphate-dependent aminotransferase family. NifS/IscS subfamily.</text>
</comment>
<dbReference type="Gene3D" id="3.40.640.10">
    <property type="entry name" value="Type I PLP-dependent aspartate aminotransferase-like (Major domain)"/>
    <property type="match status" value="1"/>
</dbReference>
<evidence type="ECO:0000256" key="2">
    <source>
        <dbReference type="ARBA" id="ARBA00003120"/>
    </source>
</evidence>
<comment type="cofactor">
    <cofactor evidence="1">
        <name>pyridoxal 5'-phosphate</name>
        <dbReference type="ChEBI" id="CHEBI:597326"/>
    </cofactor>
</comment>
<evidence type="ECO:0000256" key="4">
    <source>
        <dbReference type="ARBA" id="ARBA00013558"/>
    </source>
</evidence>
<dbReference type="GO" id="GO:0051536">
    <property type="term" value="F:iron-sulfur cluster binding"/>
    <property type="evidence" value="ECO:0007669"/>
    <property type="project" value="UniProtKB-KW"/>
</dbReference>
<evidence type="ECO:0000256" key="3">
    <source>
        <dbReference type="ARBA" id="ARBA00006490"/>
    </source>
</evidence>
<evidence type="ECO:0000256" key="6">
    <source>
        <dbReference type="ARBA" id="ARBA00022723"/>
    </source>
</evidence>
<dbReference type="EMBL" id="JOPB01000007">
    <property type="protein sequence ID" value="OUI78141.1"/>
    <property type="molecule type" value="Genomic_DNA"/>
</dbReference>
<reference evidence="13" key="1">
    <citation type="submission" date="2014-06" db="EMBL/GenBank/DDBJ databases">
        <authorList>
            <person name="Winans N.J."/>
            <person name="Newell P.D."/>
            <person name="Douglas A.E."/>
        </authorList>
    </citation>
    <scope>NUCLEOTIDE SEQUENCE [LARGE SCALE GENOMIC DNA]</scope>
    <source>
        <strain evidence="13">DmL_052</strain>
    </source>
</reference>
<dbReference type="Gene3D" id="3.90.1150.10">
    <property type="entry name" value="Aspartate Aminotransferase, domain 1"/>
    <property type="match status" value="1"/>
</dbReference>
<proteinExistence type="inferred from homology"/>
<comment type="catalytic activity">
    <reaction evidence="10">
        <text>(sulfur carrier)-H + L-cysteine = (sulfur carrier)-SH + L-alanine</text>
        <dbReference type="Rhea" id="RHEA:43892"/>
        <dbReference type="Rhea" id="RHEA-COMP:14737"/>
        <dbReference type="Rhea" id="RHEA-COMP:14739"/>
        <dbReference type="ChEBI" id="CHEBI:29917"/>
        <dbReference type="ChEBI" id="CHEBI:35235"/>
        <dbReference type="ChEBI" id="CHEBI:57972"/>
        <dbReference type="ChEBI" id="CHEBI:64428"/>
        <dbReference type="EC" id="2.8.1.7"/>
    </reaction>
</comment>
<gene>
    <name evidence="12" type="ORF">HK18_08795</name>
</gene>
<evidence type="ECO:0000313" key="13">
    <source>
        <dbReference type="Proteomes" id="UP000194946"/>
    </source>
</evidence>
<dbReference type="GO" id="GO:0031071">
    <property type="term" value="F:cysteine desulfurase activity"/>
    <property type="evidence" value="ECO:0007669"/>
    <property type="project" value="UniProtKB-EC"/>
</dbReference>